<gene>
    <name evidence="1" type="ORF">BDK51DRAFT_26418</name>
</gene>
<organism evidence="1 2">
    <name type="scientific">Blyttiomyces helicus</name>
    <dbReference type="NCBI Taxonomy" id="388810"/>
    <lineage>
        <taxon>Eukaryota</taxon>
        <taxon>Fungi</taxon>
        <taxon>Fungi incertae sedis</taxon>
        <taxon>Chytridiomycota</taxon>
        <taxon>Chytridiomycota incertae sedis</taxon>
        <taxon>Chytridiomycetes</taxon>
        <taxon>Chytridiomycetes incertae sedis</taxon>
        <taxon>Blyttiomyces</taxon>
    </lineage>
</organism>
<dbReference type="OrthoDB" id="7451790at2759"/>
<sequence length="179" mass="20569">MHAKKAVQTRLFRQMKSDLPDMQDKARRLAHWLSSDGKQGFKRERDKSDILMTRAARRIEKLQAIDDRIAAKIQLKQVKAENSRDQFEDGGAAARRQLERLRSKADVEGKILDMKKEERDEFLLKRLMAEEAIRAYEMGNLLAAATRQNPKHPVNLDELELLDVQNMGLTKLGVTSLCV</sequence>
<dbReference type="EMBL" id="KZ994445">
    <property type="protein sequence ID" value="RKO92910.1"/>
    <property type="molecule type" value="Genomic_DNA"/>
</dbReference>
<name>A0A4P9WNX7_9FUNG</name>
<keyword evidence="2" id="KW-1185">Reference proteome</keyword>
<evidence type="ECO:0000313" key="1">
    <source>
        <dbReference type="EMBL" id="RKO92910.1"/>
    </source>
</evidence>
<reference evidence="2" key="1">
    <citation type="journal article" date="2018" name="Nat. Microbiol.">
        <title>Leveraging single-cell genomics to expand the fungal tree of life.</title>
        <authorList>
            <person name="Ahrendt S.R."/>
            <person name="Quandt C.A."/>
            <person name="Ciobanu D."/>
            <person name="Clum A."/>
            <person name="Salamov A."/>
            <person name="Andreopoulos B."/>
            <person name="Cheng J.F."/>
            <person name="Woyke T."/>
            <person name="Pelin A."/>
            <person name="Henrissat B."/>
            <person name="Reynolds N.K."/>
            <person name="Benny G.L."/>
            <person name="Smith M.E."/>
            <person name="James T.Y."/>
            <person name="Grigoriev I.V."/>
        </authorList>
    </citation>
    <scope>NUCLEOTIDE SEQUENCE [LARGE SCALE GENOMIC DNA]</scope>
</reference>
<dbReference type="AlphaFoldDB" id="A0A4P9WNX7"/>
<protein>
    <submittedName>
        <fullName evidence="1">Uncharacterized protein</fullName>
    </submittedName>
</protein>
<dbReference type="Proteomes" id="UP000269721">
    <property type="component" value="Unassembled WGS sequence"/>
</dbReference>
<proteinExistence type="predicted"/>
<accession>A0A4P9WNX7</accession>
<evidence type="ECO:0000313" key="2">
    <source>
        <dbReference type="Proteomes" id="UP000269721"/>
    </source>
</evidence>